<dbReference type="Proteomes" id="UP000029120">
    <property type="component" value="Chromosome 8"/>
</dbReference>
<dbReference type="PANTHER" id="PTHR35320">
    <property type="entry name" value="ATP-DEPENDENT CLP PROTEASE ATP-BINDING SUBUNIT"/>
    <property type="match status" value="1"/>
</dbReference>
<evidence type="ECO:0000313" key="2">
    <source>
        <dbReference type="Proteomes" id="UP000029120"/>
    </source>
</evidence>
<dbReference type="OrthoDB" id="2019561at2759"/>
<dbReference type="PANTHER" id="PTHR35320:SF1">
    <property type="entry name" value="ATP-DEPENDENT CLP PROTEASE ATP-BINDING SUBUNIT"/>
    <property type="match status" value="1"/>
</dbReference>
<dbReference type="AlphaFoldDB" id="A0A087GDJ3"/>
<dbReference type="Gramene" id="KFK27945">
    <property type="protein sequence ID" value="KFK27945"/>
    <property type="gene ID" value="AALP_AA8G451700"/>
</dbReference>
<organism evidence="1 2">
    <name type="scientific">Arabis alpina</name>
    <name type="common">Alpine rock-cress</name>
    <dbReference type="NCBI Taxonomy" id="50452"/>
    <lineage>
        <taxon>Eukaryota</taxon>
        <taxon>Viridiplantae</taxon>
        <taxon>Streptophyta</taxon>
        <taxon>Embryophyta</taxon>
        <taxon>Tracheophyta</taxon>
        <taxon>Spermatophyta</taxon>
        <taxon>Magnoliopsida</taxon>
        <taxon>eudicotyledons</taxon>
        <taxon>Gunneridae</taxon>
        <taxon>Pentapetalae</taxon>
        <taxon>rosids</taxon>
        <taxon>malvids</taxon>
        <taxon>Brassicales</taxon>
        <taxon>Brassicaceae</taxon>
        <taxon>Arabideae</taxon>
        <taxon>Arabis</taxon>
    </lineage>
</organism>
<reference evidence="2" key="1">
    <citation type="journal article" date="2015" name="Nat. Plants">
        <title>Genome expansion of Arabis alpina linked with retrotransposition and reduced symmetric DNA methylation.</title>
        <authorList>
            <person name="Willing E.M."/>
            <person name="Rawat V."/>
            <person name="Mandakova T."/>
            <person name="Maumus F."/>
            <person name="James G.V."/>
            <person name="Nordstroem K.J."/>
            <person name="Becker C."/>
            <person name="Warthmann N."/>
            <person name="Chica C."/>
            <person name="Szarzynska B."/>
            <person name="Zytnicki M."/>
            <person name="Albani M.C."/>
            <person name="Kiefer C."/>
            <person name="Bergonzi S."/>
            <person name="Castaings L."/>
            <person name="Mateos J.L."/>
            <person name="Berns M.C."/>
            <person name="Bujdoso N."/>
            <person name="Piofczyk T."/>
            <person name="de Lorenzo L."/>
            <person name="Barrero-Sicilia C."/>
            <person name="Mateos I."/>
            <person name="Piednoel M."/>
            <person name="Hagmann J."/>
            <person name="Chen-Min-Tao R."/>
            <person name="Iglesias-Fernandez R."/>
            <person name="Schuster S.C."/>
            <person name="Alonso-Blanco C."/>
            <person name="Roudier F."/>
            <person name="Carbonero P."/>
            <person name="Paz-Ares J."/>
            <person name="Davis S.J."/>
            <person name="Pecinka A."/>
            <person name="Quesneville H."/>
            <person name="Colot V."/>
            <person name="Lysak M.A."/>
            <person name="Weigel D."/>
            <person name="Coupland G."/>
            <person name="Schneeberger K."/>
        </authorList>
    </citation>
    <scope>NUCLEOTIDE SEQUENCE [LARGE SCALE GENOMIC DNA]</scope>
    <source>
        <strain evidence="2">cv. Pajares</strain>
    </source>
</reference>
<gene>
    <name evidence="1" type="ordered locus">AALP_Aa8g451700</name>
</gene>
<evidence type="ECO:0000313" key="1">
    <source>
        <dbReference type="EMBL" id="KFK27945.1"/>
    </source>
</evidence>
<dbReference type="EMBL" id="CM002876">
    <property type="protein sequence ID" value="KFK27945.1"/>
    <property type="molecule type" value="Genomic_DNA"/>
</dbReference>
<dbReference type="eggNOG" id="ENOG502QQJ2">
    <property type="taxonomic scope" value="Eukaryota"/>
</dbReference>
<sequence>MASTKINPLTTTINKSPKRYIPNHKSQNQIKFVTSNSINPKPNNTTQLPSNNNLYNVSFKTIGTGKLGISRYPDFEYSPHGGSGTGTATKITINDENKASSKNSELSVSFDVGTLYIPPLTNQTTKFLGFPLPPFLKIDISPEIFQGTIDTESGKVELEFTAKFSFTAGGGIYRAPALVVKTVLTTEESRGERKRGRGERMDGEGKCRLVGVAKVETVDDLFMNTFLSLPSECLADLQAVISVSDYQS</sequence>
<keyword evidence="2" id="KW-1185">Reference proteome</keyword>
<proteinExistence type="predicted"/>
<name>A0A087GDJ3_ARAAL</name>
<dbReference type="OMA" id="MGCKINS"/>
<protein>
    <submittedName>
        <fullName evidence="1">Uncharacterized protein</fullName>
    </submittedName>
</protein>
<accession>A0A087GDJ3</accession>